<dbReference type="InterPro" id="IPR055348">
    <property type="entry name" value="DctQ"/>
</dbReference>
<dbReference type="GO" id="GO:0015740">
    <property type="term" value="P:C4-dicarboxylate transport"/>
    <property type="evidence" value="ECO:0007669"/>
    <property type="project" value="TreeGrafter"/>
</dbReference>
<dbReference type="AlphaFoldDB" id="A0A369TKP8"/>
<comment type="similarity">
    <text evidence="8 9">Belongs to the TRAP transporter small permease family.</text>
</comment>
<evidence type="ECO:0000256" key="8">
    <source>
        <dbReference type="ARBA" id="ARBA00038436"/>
    </source>
</evidence>
<evidence type="ECO:0000256" key="9">
    <source>
        <dbReference type="RuleBase" id="RU369079"/>
    </source>
</evidence>
<keyword evidence="4 9" id="KW-0997">Cell inner membrane</keyword>
<feature type="transmembrane region" description="Helical" evidence="9">
    <location>
        <begin position="56"/>
        <end position="79"/>
    </location>
</feature>
<dbReference type="Proteomes" id="UP000253977">
    <property type="component" value="Unassembled WGS sequence"/>
</dbReference>
<keyword evidence="5 9" id="KW-0812">Transmembrane</keyword>
<comment type="subunit">
    <text evidence="9">The complex comprises the extracytoplasmic solute receptor protein and the two transmembrane proteins.</text>
</comment>
<gene>
    <name evidence="11" type="ORF">DU478_13180</name>
</gene>
<keyword evidence="7 9" id="KW-0472">Membrane</keyword>
<protein>
    <recommendedName>
        <fullName evidence="9">TRAP transporter small permease protein</fullName>
    </recommendedName>
</protein>
<dbReference type="GO" id="GO:0005886">
    <property type="term" value="C:plasma membrane"/>
    <property type="evidence" value="ECO:0007669"/>
    <property type="project" value="UniProtKB-SubCell"/>
</dbReference>
<dbReference type="Pfam" id="PF04290">
    <property type="entry name" value="DctQ"/>
    <property type="match status" value="1"/>
</dbReference>
<evidence type="ECO:0000256" key="5">
    <source>
        <dbReference type="ARBA" id="ARBA00022692"/>
    </source>
</evidence>
<keyword evidence="12" id="KW-1185">Reference proteome</keyword>
<evidence type="ECO:0000313" key="11">
    <source>
        <dbReference type="EMBL" id="RDD65863.1"/>
    </source>
</evidence>
<feature type="transmembrane region" description="Helical" evidence="9">
    <location>
        <begin position="134"/>
        <end position="159"/>
    </location>
</feature>
<dbReference type="GO" id="GO:0022857">
    <property type="term" value="F:transmembrane transporter activity"/>
    <property type="evidence" value="ECO:0007669"/>
    <property type="project" value="UniProtKB-UniRule"/>
</dbReference>
<evidence type="ECO:0000259" key="10">
    <source>
        <dbReference type="Pfam" id="PF04290"/>
    </source>
</evidence>
<evidence type="ECO:0000256" key="1">
    <source>
        <dbReference type="ARBA" id="ARBA00004429"/>
    </source>
</evidence>
<dbReference type="PANTHER" id="PTHR35011:SF10">
    <property type="entry name" value="TRAP TRANSPORTER SMALL PERMEASE PROTEIN"/>
    <property type="match status" value="1"/>
</dbReference>
<keyword evidence="2 9" id="KW-0813">Transport</keyword>
<keyword evidence="6 9" id="KW-1133">Transmembrane helix</keyword>
<name>A0A369TKP8_9RHOB</name>
<feature type="transmembrane region" description="Helical" evidence="9">
    <location>
        <begin position="91"/>
        <end position="114"/>
    </location>
</feature>
<comment type="function">
    <text evidence="9">Part of the tripartite ATP-independent periplasmic (TRAP) transport system.</text>
</comment>
<evidence type="ECO:0000256" key="4">
    <source>
        <dbReference type="ARBA" id="ARBA00022519"/>
    </source>
</evidence>
<accession>A0A369TKP8</accession>
<dbReference type="PANTHER" id="PTHR35011">
    <property type="entry name" value="2,3-DIKETO-L-GULONATE TRAP TRANSPORTER SMALL PERMEASE PROTEIN YIAM"/>
    <property type="match status" value="1"/>
</dbReference>
<organism evidence="11 12">
    <name type="scientific">Thalassococcus profundi</name>
    <dbReference type="NCBI Taxonomy" id="2282382"/>
    <lineage>
        <taxon>Bacteria</taxon>
        <taxon>Pseudomonadati</taxon>
        <taxon>Pseudomonadota</taxon>
        <taxon>Alphaproteobacteria</taxon>
        <taxon>Rhodobacterales</taxon>
        <taxon>Roseobacteraceae</taxon>
        <taxon>Thalassococcus</taxon>
    </lineage>
</organism>
<feature type="domain" description="Tripartite ATP-independent periplasmic transporters DctQ component" evidence="10">
    <location>
        <begin position="33"/>
        <end position="163"/>
    </location>
</feature>
<reference evidence="11 12" key="1">
    <citation type="submission" date="2018-07" db="EMBL/GenBank/DDBJ databases">
        <title>Thalassococcus profundi sp. nov., a marine bacterium isolated from deep seawater of Okinawa Trough.</title>
        <authorList>
            <person name="Yu M."/>
        </authorList>
    </citation>
    <scope>NUCLEOTIDE SEQUENCE [LARGE SCALE GENOMIC DNA]</scope>
    <source>
        <strain evidence="11 12">WRAS1</strain>
    </source>
</reference>
<evidence type="ECO:0000256" key="7">
    <source>
        <dbReference type="ARBA" id="ARBA00023136"/>
    </source>
</evidence>
<comment type="caution">
    <text evidence="11">The sequence shown here is derived from an EMBL/GenBank/DDBJ whole genome shotgun (WGS) entry which is preliminary data.</text>
</comment>
<sequence>MVETMSHLPHMKNLQKLIVYPARLGGYGLLAVAAMICVDTVTRKVLKVSIVGSTEISGFAFAFATGVAMALAVLSAAHIRVDVVQRLLPQTLAALLNVLAAAALFAIAAVLIWNEWLQLHEALEFGATSTLLDIPLWIPHALFLFGLILFAVAAFAVLIAQLRGSTADAAPLAADPDNPFDIPDDVR</sequence>
<feature type="transmembrane region" description="Helical" evidence="9">
    <location>
        <begin position="17"/>
        <end position="36"/>
    </location>
</feature>
<evidence type="ECO:0000256" key="3">
    <source>
        <dbReference type="ARBA" id="ARBA00022475"/>
    </source>
</evidence>
<dbReference type="InterPro" id="IPR007387">
    <property type="entry name" value="TRAP_DctQ"/>
</dbReference>
<evidence type="ECO:0000256" key="6">
    <source>
        <dbReference type="ARBA" id="ARBA00022989"/>
    </source>
</evidence>
<keyword evidence="3" id="KW-1003">Cell membrane</keyword>
<dbReference type="EMBL" id="QPMK01000009">
    <property type="protein sequence ID" value="RDD65863.1"/>
    <property type="molecule type" value="Genomic_DNA"/>
</dbReference>
<evidence type="ECO:0000313" key="12">
    <source>
        <dbReference type="Proteomes" id="UP000253977"/>
    </source>
</evidence>
<evidence type="ECO:0000256" key="2">
    <source>
        <dbReference type="ARBA" id="ARBA00022448"/>
    </source>
</evidence>
<proteinExistence type="inferred from homology"/>
<comment type="subcellular location">
    <subcellularLocation>
        <location evidence="1 9">Cell inner membrane</location>
        <topology evidence="1 9">Multi-pass membrane protein</topology>
    </subcellularLocation>
</comment>